<evidence type="ECO:0000313" key="5">
    <source>
        <dbReference type="Proteomes" id="UP000747542"/>
    </source>
</evidence>
<keyword evidence="5" id="KW-1185">Reference proteome</keyword>
<comment type="similarity">
    <text evidence="1">Belongs to the LovG family.</text>
</comment>
<gene>
    <name evidence="4" type="primary">ovca2-L</name>
    <name evidence="4" type="ORF">Hamer_G008866</name>
</gene>
<comment type="caution">
    <text evidence="4">The sequence shown here is derived from an EMBL/GenBank/DDBJ whole genome shotgun (WGS) entry which is preliminary data.</text>
</comment>
<protein>
    <submittedName>
        <fullName evidence="4">Esterase OVCA2-like</fullName>
    </submittedName>
</protein>
<dbReference type="Pfam" id="PF03959">
    <property type="entry name" value="FSH1"/>
    <property type="match status" value="1"/>
</dbReference>
<dbReference type="Proteomes" id="UP000747542">
    <property type="component" value="Unassembled WGS sequence"/>
</dbReference>
<dbReference type="GO" id="GO:0005634">
    <property type="term" value="C:nucleus"/>
    <property type="evidence" value="ECO:0007669"/>
    <property type="project" value="TreeGrafter"/>
</dbReference>
<dbReference type="InterPro" id="IPR050593">
    <property type="entry name" value="LovG"/>
</dbReference>
<dbReference type="Gene3D" id="3.40.50.1820">
    <property type="entry name" value="alpha/beta hydrolase"/>
    <property type="match status" value="1"/>
</dbReference>
<accession>A0A8J5JMF9</accession>
<name>A0A8J5JMF9_HOMAM</name>
<reference evidence="4" key="1">
    <citation type="journal article" date="2021" name="Sci. Adv.">
        <title>The American lobster genome reveals insights on longevity, neural, and immune adaptations.</title>
        <authorList>
            <person name="Polinski J.M."/>
            <person name="Zimin A.V."/>
            <person name="Clark K.F."/>
            <person name="Kohn A.B."/>
            <person name="Sadowski N."/>
            <person name="Timp W."/>
            <person name="Ptitsyn A."/>
            <person name="Khanna P."/>
            <person name="Romanova D.Y."/>
            <person name="Williams P."/>
            <person name="Greenwood S.J."/>
            <person name="Moroz L.L."/>
            <person name="Walt D.R."/>
            <person name="Bodnar A.G."/>
        </authorList>
    </citation>
    <scope>NUCLEOTIDE SEQUENCE</scope>
    <source>
        <strain evidence="4">GMGI-L3</strain>
    </source>
</reference>
<evidence type="ECO:0000256" key="2">
    <source>
        <dbReference type="ARBA" id="ARBA00022801"/>
    </source>
</evidence>
<evidence type="ECO:0000256" key="1">
    <source>
        <dbReference type="ARBA" id="ARBA00005863"/>
    </source>
</evidence>
<dbReference type="PANTHER" id="PTHR48070:SF6">
    <property type="entry name" value="ESTERASE OVCA2"/>
    <property type="match status" value="1"/>
</dbReference>
<proteinExistence type="inferred from homology"/>
<sequence length="178" mass="19529">MVIDKLEAASRKTGALRKQLKKHAEVVFITSPVSVPPVEGPKTKMVVESLKAVESCFKDSGPFDGILGFSQGAAMLGLLCGLQQQGKLPFSFKFAIFASAFRSGSSPHQHLYSKRITLPSLHIFGETDQVISMSEDLLQLFDEPYTLVHPGGHFIPATAAQKTTYVQFLENMRQLCDV</sequence>
<keyword evidence="2" id="KW-0378">Hydrolase</keyword>
<dbReference type="AlphaFoldDB" id="A0A8J5JMF9"/>
<dbReference type="EMBL" id="JAHLQT010035566">
    <property type="protein sequence ID" value="KAG7158230.1"/>
    <property type="molecule type" value="Genomic_DNA"/>
</dbReference>
<dbReference type="GO" id="GO:0032526">
    <property type="term" value="P:response to retinoic acid"/>
    <property type="evidence" value="ECO:0007669"/>
    <property type="project" value="TreeGrafter"/>
</dbReference>
<evidence type="ECO:0000313" key="4">
    <source>
        <dbReference type="EMBL" id="KAG7158230.1"/>
    </source>
</evidence>
<dbReference type="GO" id="GO:0016787">
    <property type="term" value="F:hydrolase activity"/>
    <property type="evidence" value="ECO:0007669"/>
    <property type="project" value="UniProtKB-KW"/>
</dbReference>
<evidence type="ECO:0000259" key="3">
    <source>
        <dbReference type="Pfam" id="PF03959"/>
    </source>
</evidence>
<dbReference type="InterPro" id="IPR005645">
    <property type="entry name" value="FSH-like_dom"/>
</dbReference>
<dbReference type="PANTHER" id="PTHR48070">
    <property type="entry name" value="ESTERASE OVCA2"/>
    <property type="match status" value="1"/>
</dbReference>
<organism evidence="4 5">
    <name type="scientific">Homarus americanus</name>
    <name type="common">American lobster</name>
    <dbReference type="NCBI Taxonomy" id="6706"/>
    <lineage>
        <taxon>Eukaryota</taxon>
        <taxon>Metazoa</taxon>
        <taxon>Ecdysozoa</taxon>
        <taxon>Arthropoda</taxon>
        <taxon>Crustacea</taxon>
        <taxon>Multicrustacea</taxon>
        <taxon>Malacostraca</taxon>
        <taxon>Eumalacostraca</taxon>
        <taxon>Eucarida</taxon>
        <taxon>Decapoda</taxon>
        <taxon>Pleocyemata</taxon>
        <taxon>Astacidea</taxon>
        <taxon>Nephropoidea</taxon>
        <taxon>Nephropidae</taxon>
        <taxon>Homarus</taxon>
    </lineage>
</organism>
<feature type="domain" description="Serine hydrolase" evidence="3">
    <location>
        <begin position="46"/>
        <end position="164"/>
    </location>
</feature>
<dbReference type="GO" id="GO:0005737">
    <property type="term" value="C:cytoplasm"/>
    <property type="evidence" value="ECO:0007669"/>
    <property type="project" value="TreeGrafter"/>
</dbReference>
<dbReference type="SUPFAM" id="SSF53474">
    <property type="entry name" value="alpha/beta-Hydrolases"/>
    <property type="match status" value="1"/>
</dbReference>
<dbReference type="InterPro" id="IPR029058">
    <property type="entry name" value="AB_hydrolase_fold"/>
</dbReference>